<dbReference type="Proteomes" id="UP000521676">
    <property type="component" value="Unassembled WGS sequence"/>
</dbReference>
<reference evidence="3" key="2">
    <citation type="journal article" date="2024" name="Nature">
        <title>Anoxygenic phototroph of the Chloroflexota uses a type I reaction centre.</title>
        <authorList>
            <person name="Tsuji J.M."/>
            <person name="Shaw N.A."/>
            <person name="Nagashima S."/>
            <person name="Venkiteswaran J.J."/>
            <person name="Schiff S.L."/>
            <person name="Watanabe T."/>
            <person name="Fukui M."/>
            <person name="Hanada S."/>
            <person name="Tank M."/>
            <person name="Neufeld J.D."/>
        </authorList>
    </citation>
    <scope>NUCLEOTIDE SEQUENCE</scope>
    <source>
        <strain evidence="3">L227-S17</strain>
    </source>
</reference>
<dbReference type="SUPFAM" id="SSF52949">
    <property type="entry name" value="Macro domain-like"/>
    <property type="match status" value="1"/>
</dbReference>
<sequence>MADEYVVGKTKLKIERSDIVKAGTEAIVNAANSALAGGGGVDGAIHTAAGRELYELTRPFGGCPTGSAVITASGRIPLPTRYIIHAVGPIYDEYSAGESERLLASAYLKSLELAEENQLKSVAFPSISTGVYGYPIQRAAPLVLRTVKEYLEKKGGNTTLELVLFVLYGERDLEIYRNALAKL</sequence>
<dbReference type="PANTHER" id="PTHR11106:SF27">
    <property type="entry name" value="MACRO DOMAIN-CONTAINING PROTEIN"/>
    <property type="match status" value="1"/>
</dbReference>
<dbReference type="PROSITE" id="PS51154">
    <property type="entry name" value="MACRO"/>
    <property type="match status" value="1"/>
</dbReference>
<dbReference type="PANTHER" id="PTHR11106">
    <property type="entry name" value="GANGLIOSIDE INDUCED DIFFERENTIATION ASSOCIATED PROTEIN 2-RELATED"/>
    <property type="match status" value="1"/>
</dbReference>
<dbReference type="EMBL" id="CP128399">
    <property type="protein sequence ID" value="WJW66582.1"/>
    <property type="molecule type" value="Genomic_DNA"/>
</dbReference>
<feature type="domain" description="Macro" evidence="1">
    <location>
        <begin position="1"/>
        <end position="183"/>
    </location>
</feature>
<dbReference type="Gene3D" id="3.40.220.10">
    <property type="entry name" value="Leucine Aminopeptidase, subunit E, domain 1"/>
    <property type="match status" value="1"/>
</dbReference>
<dbReference type="Proteomes" id="UP001431572">
    <property type="component" value="Chromosome 1"/>
</dbReference>
<organism evidence="2 4">
    <name type="scientific">Candidatus Chlorohelix allophototropha</name>
    <dbReference type="NCBI Taxonomy" id="3003348"/>
    <lineage>
        <taxon>Bacteria</taxon>
        <taxon>Bacillati</taxon>
        <taxon>Chloroflexota</taxon>
        <taxon>Chloroflexia</taxon>
        <taxon>Candidatus Chloroheliales</taxon>
        <taxon>Candidatus Chloroheliaceae</taxon>
        <taxon>Candidatus Chlorohelix</taxon>
    </lineage>
</organism>
<dbReference type="CDD" id="cd02908">
    <property type="entry name" value="Macro_OAADPr_deacetylase"/>
    <property type="match status" value="1"/>
</dbReference>
<evidence type="ECO:0000313" key="3">
    <source>
        <dbReference type="EMBL" id="WJW66582.1"/>
    </source>
</evidence>
<keyword evidence="5" id="KW-1185">Reference proteome</keyword>
<dbReference type="InterPro" id="IPR002589">
    <property type="entry name" value="Macro_dom"/>
</dbReference>
<evidence type="ECO:0000313" key="4">
    <source>
        <dbReference type="Proteomes" id="UP000521676"/>
    </source>
</evidence>
<reference evidence="2 4" key="1">
    <citation type="submission" date="2020-06" db="EMBL/GenBank/DDBJ databases">
        <title>Anoxygenic phototrophic Chloroflexota member uses a Type I reaction center.</title>
        <authorList>
            <person name="Tsuji J.M."/>
            <person name="Shaw N.A."/>
            <person name="Nagashima S."/>
            <person name="Venkiteswaran J."/>
            <person name="Schiff S.L."/>
            <person name="Hanada S."/>
            <person name="Tank M."/>
            <person name="Neufeld J.D."/>
        </authorList>
    </citation>
    <scope>NUCLEOTIDE SEQUENCE [LARGE SCALE GENOMIC DNA]</scope>
    <source>
        <strain evidence="2">L227-S17</strain>
    </source>
</reference>
<proteinExistence type="predicted"/>
<dbReference type="EMBL" id="JACATZ010000001">
    <property type="protein sequence ID" value="NWJ44694.1"/>
    <property type="molecule type" value="Genomic_DNA"/>
</dbReference>
<dbReference type="InterPro" id="IPR043472">
    <property type="entry name" value="Macro_dom-like"/>
</dbReference>
<dbReference type="SMART" id="SM00506">
    <property type="entry name" value="A1pp"/>
    <property type="match status" value="1"/>
</dbReference>
<dbReference type="RefSeq" id="WP_341468471.1">
    <property type="nucleotide sequence ID" value="NZ_CP128399.1"/>
</dbReference>
<protein>
    <submittedName>
        <fullName evidence="2">Macro domain-containing protein</fullName>
    </submittedName>
</protein>
<evidence type="ECO:0000259" key="1">
    <source>
        <dbReference type="PROSITE" id="PS51154"/>
    </source>
</evidence>
<gene>
    <name evidence="2" type="ORF">HXX08_02330</name>
    <name evidence="3" type="ORF">OZ401_002386</name>
</gene>
<dbReference type="Pfam" id="PF01661">
    <property type="entry name" value="Macro"/>
    <property type="match status" value="1"/>
</dbReference>
<evidence type="ECO:0000313" key="5">
    <source>
        <dbReference type="Proteomes" id="UP001431572"/>
    </source>
</evidence>
<dbReference type="AlphaFoldDB" id="A0A8T7LRP1"/>
<name>A0A8T7LRP1_9CHLR</name>
<evidence type="ECO:0000313" key="2">
    <source>
        <dbReference type="EMBL" id="NWJ44694.1"/>
    </source>
</evidence>
<accession>A0A8T7LRP1</accession>